<sequence length="177" mass="20416">MIQNLEKKIRTGSLSKVLTGDARKFCKVETKGVTLNKEKIKKEACCDGKYVLQTTTSLPSDKIVGAYKRLWMIEHAFRDIKNIFKIRPVFHWTPQRVKGHIFICFLAFLLTTSLQKKLLEKGVKENVWKVIRDVKKVKAVTLYVKDKAYLLRTDLKGLAHEAFRAVSLRVPSQVQKL</sequence>
<comment type="caution">
    <text evidence="2">The sequence shown here is derived from an EMBL/GenBank/DDBJ whole genome shotgun (WGS) entry which is preliminary data.</text>
</comment>
<proteinExistence type="predicted"/>
<feature type="domain" description="Transposase IS4-like" evidence="1">
    <location>
        <begin position="14"/>
        <end position="110"/>
    </location>
</feature>
<gene>
    <name evidence="2" type="ORF">DRJ04_09790</name>
</gene>
<accession>A0A662D4G0</accession>
<dbReference type="GO" id="GO:0004803">
    <property type="term" value="F:transposase activity"/>
    <property type="evidence" value="ECO:0007669"/>
    <property type="project" value="InterPro"/>
</dbReference>
<protein>
    <recommendedName>
        <fullName evidence="1">Transposase IS4-like domain-containing protein</fullName>
    </recommendedName>
</protein>
<dbReference type="InterPro" id="IPR002559">
    <property type="entry name" value="Transposase_11"/>
</dbReference>
<dbReference type="Proteomes" id="UP000280417">
    <property type="component" value="Unassembled WGS sequence"/>
</dbReference>
<dbReference type="PANTHER" id="PTHR34614">
    <property type="match status" value="1"/>
</dbReference>
<dbReference type="GO" id="GO:0006313">
    <property type="term" value="P:DNA transposition"/>
    <property type="evidence" value="ECO:0007669"/>
    <property type="project" value="InterPro"/>
</dbReference>
<dbReference type="Pfam" id="PF01609">
    <property type="entry name" value="DDE_Tnp_1"/>
    <property type="match status" value="1"/>
</dbReference>
<dbReference type="EMBL" id="QMQA01000361">
    <property type="protein sequence ID" value="RLE09566.1"/>
    <property type="molecule type" value="Genomic_DNA"/>
</dbReference>
<dbReference type="AlphaFoldDB" id="A0A662D4G0"/>
<evidence type="ECO:0000313" key="2">
    <source>
        <dbReference type="EMBL" id="RLE09566.1"/>
    </source>
</evidence>
<evidence type="ECO:0000313" key="3">
    <source>
        <dbReference type="Proteomes" id="UP000280417"/>
    </source>
</evidence>
<organism evidence="2 3">
    <name type="scientific">Aerophobetes bacterium</name>
    <dbReference type="NCBI Taxonomy" id="2030807"/>
    <lineage>
        <taxon>Bacteria</taxon>
        <taxon>Candidatus Aerophobota</taxon>
    </lineage>
</organism>
<dbReference type="InterPro" id="IPR012337">
    <property type="entry name" value="RNaseH-like_sf"/>
</dbReference>
<evidence type="ECO:0000259" key="1">
    <source>
        <dbReference type="Pfam" id="PF01609"/>
    </source>
</evidence>
<reference evidence="2 3" key="1">
    <citation type="submission" date="2018-06" db="EMBL/GenBank/DDBJ databases">
        <title>Extensive metabolic versatility and redundancy in microbially diverse, dynamic hydrothermal sediments.</title>
        <authorList>
            <person name="Dombrowski N."/>
            <person name="Teske A."/>
            <person name="Baker B.J."/>
        </authorList>
    </citation>
    <scope>NUCLEOTIDE SEQUENCE [LARGE SCALE GENOMIC DNA]</scope>
    <source>
        <strain evidence="2">B3_G15</strain>
    </source>
</reference>
<dbReference type="SUPFAM" id="SSF53098">
    <property type="entry name" value="Ribonuclease H-like"/>
    <property type="match status" value="1"/>
</dbReference>
<name>A0A662D4G0_UNCAE</name>
<dbReference type="PANTHER" id="PTHR34614:SF2">
    <property type="entry name" value="TRANSPOSASE IS4-LIKE DOMAIN-CONTAINING PROTEIN"/>
    <property type="match status" value="1"/>
</dbReference>
<dbReference type="GO" id="GO:0003677">
    <property type="term" value="F:DNA binding"/>
    <property type="evidence" value="ECO:0007669"/>
    <property type="project" value="InterPro"/>
</dbReference>